<dbReference type="STRING" id="83219.PM02_16625"/>
<organism evidence="1 2">
    <name type="scientific">Sulfitobacter mediterraneus</name>
    <dbReference type="NCBI Taxonomy" id="83219"/>
    <lineage>
        <taxon>Bacteria</taxon>
        <taxon>Pseudomonadati</taxon>
        <taxon>Pseudomonadota</taxon>
        <taxon>Alphaproteobacteria</taxon>
        <taxon>Rhodobacterales</taxon>
        <taxon>Roseobacteraceae</taxon>
        <taxon>Sulfitobacter</taxon>
    </lineage>
</organism>
<name>A0A061SRE8_9RHOB</name>
<keyword evidence="2" id="KW-1185">Reference proteome</keyword>
<proteinExistence type="predicted"/>
<dbReference type="AlphaFoldDB" id="A0A061SRE8"/>
<evidence type="ECO:0000313" key="2">
    <source>
        <dbReference type="Proteomes" id="UP000027337"/>
    </source>
</evidence>
<reference evidence="1 2" key="1">
    <citation type="journal article" date="2014" name="Genome Announc.">
        <title>Draft Genome Sequences of Two Isolates of the Roseobacter Group, Sulfitobacter sp. Strains 3SOLIMAR09 and 1FIGIMAR09, from Harbors of Mallorca Island (Mediterranean Sea).</title>
        <authorList>
            <person name="Mas-Llado M."/>
            <person name="Pina-Villalonga J.M."/>
            <person name="Brunet-Galmes I."/>
            <person name="Nogales B."/>
            <person name="Bosch R."/>
        </authorList>
    </citation>
    <scope>NUCLEOTIDE SEQUENCE [LARGE SCALE GENOMIC DNA]</scope>
    <source>
        <strain evidence="1 2">1FIGIMAR09</strain>
    </source>
</reference>
<protein>
    <submittedName>
        <fullName evidence="1">Uncharacterized protein</fullName>
    </submittedName>
</protein>
<dbReference type="Proteomes" id="UP000027337">
    <property type="component" value="Unassembled WGS sequence"/>
</dbReference>
<comment type="caution">
    <text evidence="1">The sequence shown here is derived from an EMBL/GenBank/DDBJ whole genome shotgun (WGS) entry which is preliminary data.</text>
</comment>
<gene>
    <name evidence="1" type="ORF">PM02_16625</name>
</gene>
<dbReference type="EMBL" id="JEMU01000016">
    <property type="protein sequence ID" value="KAJ02004.1"/>
    <property type="molecule type" value="Genomic_DNA"/>
</dbReference>
<evidence type="ECO:0000313" key="1">
    <source>
        <dbReference type="EMBL" id="KAJ02004.1"/>
    </source>
</evidence>
<sequence>MVVAVAQAQAAVAQVVVAQVAVAVAQVVVAQVAVAVAQVAGLWPLIRPVLTLHHRQQAQRKRGLRARPIIQVKYRSAQMPMPPTQTKRL</sequence>
<accession>A0A061SRE8</accession>